<dbReference type="Pfam" id="PF02146">
    <property type="entry name" value="SIR2"/>
    <property type="match status" value="1"/>
</dbReference>
<name>A0ABP8ZAT1_9ACTN</name>
<dbReference type="InterPro" id="IPR026590">
    <property type="entry name" value="Ssirtuin_cat_dom"/>
</dbReference>
<gene>
    <name evidence="3" type="primary">cobB</name>
    <name evidence="6" type="ORF">GCM10023217_22300</name>
</gene>
<feature type="binding site" evidence="3 4">
    <location>
        <position position="154"/>
    </location>
    <ligand>
        <name>Zn(2+)</name>
        <dbReference type="ChEBI" id="CHEBI:29105"/>
    </ligand>
</feature>
<evidence type="ECO:0000256" key="4">
    <source>
        <dbReference type="PROSITE-ProRule" id="PRU00236"/>
    </source>
</evidence>
<dbReference type="Proteomes" id="UP001500822">
    <property type="component" value="Unassembled WGS sequence"/>
</dbReference>
<feature type="binding site" evidence="3 4">
    <location>
        <position position="134"/>
    </location>
    <ligand>
        <name>Zn(2+)</name>
        <dbReference type="ChEBI" id="CHEBI:29105"/>
    </ligand>
</feature>
<organism evidence="6 7">
    <name type="scientific">Gordonia alkaliphila</name>
    <dbReference type="NCBI Taxonomy" id="1053547"/>
    <lineage>
        <taxon>Bacteria</taxon>
        <taxon>Bacillati</taxon>
        <taxon>Actinomycetota</taxon>
        <taxon>Actinomycetes</taxon>
        <taxon>Mycobacteriales</taxon>
        <taxon>Gordoniaceae</taxon>
        <taxon>Gordonia</taxon>
    </lineage>
</organism>
<feature type="binding site" evidence="3">
    <location>
        <position position="70"/>
    </location>
    <ligand>
        <name>substrate</name>
    </ligand>
</feature>
<comment type="catalytic activity">
    <reaction evidence="3">
        <text>N(6)-succinyl-L-lysyl-[protein] + NAD(+) + H2O = 2''-O-succinyl-ADP-D-ribose + nicotinamide + L-lysyl-[protein]</text>
        <dbReference type="Rhea" id="RHEA:47668"/>
        <dbReference type="Rhea" id="RHEA-COMP:9752"/>
        <dbReference type="Rhea" id="RHEA-COMP:11877"/>
        <dbReference type="ChEBI" id="CHEBI:15377"/>
        <dbReference type="ChEBI" id="CHEBI:17154"/>
        <dbReference type="ChEBI" id="CHEBI:29969"/>
        <dbReference type="ChEBI" id="CHEBI:57540"/>
        <dbReference type="ChEBI" id="CHEBI:87830"/>
        <dbReference type="ChEBI" id="CHEBI:87832"/>
    </reaction>
</comment>
<dbReference type="EC" id="2.3.1.286" evidence="3"/>
<keyword evidence="3" id="KW-0963">Cytoplasm</keyword>
<evidence type="ECO:0000313" key="6">
    <source>
        <dbReference type="EMBL" id="GAA4751144.1"/>
    </source>
</evidence>
<evidence type="ECO:0000256" key="2">
    <source>
        <dbReference type="ARBA" id="ARBA00023027"/>
    </source>
</evidence>
<comment type="similarity">
    <text evidence="3">Belongs to the sirtuin family. Class III subfamily.</text>
</comment>
<protein>
    <recommendedName>
        <fullName evidence="3">NAD-dependent protein deacylase</fullName>
        <ecNumber evidence="3">2.3.1.286</ecNumber>
    </recommendedName>
    <alternativeName>
        <fullName evidence="3">Regulatory protein SIR2 homolog</fullName>
    </alternativeName>
</protein>
<dbReference type="Gene3D" id="3.40.50.1220">
    <property type="entry name" value="TPP-binding domain"/>
    <property type="match status" value="1"/>
</dbReference>
<feature type="binding site" evidence="3">
    <location>
        <position position="234"/>
    </location>
    <ligand>
        <name>NAD(+)</name>
        <dbReference type="ChEBI" id="CHEBI:57540"/>
    </ligand>
</feature>
<evidence type="ECO:0000256" key="3">
    <source>
        <dbReference type="HAMAP-Rule" id="MF_01121"/>
    </source>
</evidence>
<feature type="binding site" evidence="3 4">
    <location>
        <position position="131"/>
    </location>
    <ligand>
        <name>Zn(2+)</name>
        <dbReference type="ChEBI" id="CHEBI:29105"/>
    </ligand>
</feature>
<comment type="subcellular location">
    <subcellularLocation>
        <location evidence="3">Cytoplasm</location>
    </subcellularLocation>
</comment>
<dbReference type="PANTHER" id="PTHR11085">
    <property type="entry name" value="NAD-DEPENDENT PROTEIN DEACYLASE SIRTUIN-5, MITOCHONDRIAL-RELATED"/>
    <property type="match status" value="1"/>
</dbReference>
<dbReference type="EMBL" id="BAABIE010000009">
    <property type="protein sequence ID" value="GAA4751144.1"/>
    <property type="molecule type" value="Genomic_DNA"/>
</dbReference>
<keyword evidence="3 4" id="KW-0479">Metal-binding</keyword>
<keyword evidence="7" id="KW-1185">Reference proteome</keyword>
<reference evidence="7" key="1">
    <citation type="journal article" date="2019" name="Int. J. Syst. Evol. Microbiol.">
        <title>The Global Catalogue of Microorganisms (GCM) 10K type strain sequencing project: providing services to taxonomists for standard genome sequencing and annotation.</title>
        <authorList>
            <consortium name="The Broad Institute Genomics Platform"/>
            <consortium name="The Broad Institute Genome Sequencing Center for Infectious Disease"/>
            <person name="Wu L."/>
            <person name="Ma J."/>
        </authorList>
    </citation>
    <scope>NUCLEOTIDE SEQUENCE [LARGE SCALE GENOMIC DNA]</scope>
    <source>
        <strain evidence="7">JCM 18077</strain>
    </source>
</reference>
<comment type="cofactor">
    <cofactor evidence="3">
        <name>Zn(2+)</name>
        <dbReference type="ChEBI" id="CHEBI:29105"/>
    </cofactor>
    <text evidence="3">Binds 1 zinc ion per subunit.</text>
</comment>
<dbReference type="RefSeq" id="WP_246995137.1">
    <property type="nucleotide sequence ID" value="NZ_BAABIE010000009.1"/>
</dbReference>
<evidence type="ECO:0000259" key="5">
    <source>
        <dbReference type="PROSITE" id="PS50305"/>
    </source>
</evidence>
<keyword evidence="1" id="KW-0808">Transferase</keyword>
<feature type="binding site" evidence="3 4">
    <location>
        <position position="151"/>
    </location>
    <ligand>
        <name>Zn(2+)</name>
        <dbReference type="ChEBI" id="CHEBI:29105"/>
    </ligand>
</feature>
<feature type="binding site" evidence="3">
    <location>
        <begin position="105"/>
        <end position="108"/>
    </location>
    <ligand>
        <name>NAD(+)</name>
        <dbReference type="ChEBI" id="CHEBI:57540"/>
    </ligand>
</feature>
<dbReference type="NCBIfam" id="NF001753">
    <property type="entry name" value="PRK00481.1-3"/>
    <property type="match status" value="1"/>
</dbReference>
<comment type="function">
    <text evidence="3">NAD-dependent lysine deacetylase and desuccinylase that specifically removes acetyl and succinyl groups on target proteins. Modulates the activities of several proteins which are inactive in their acylated form.</text>
</comment>
<comment type="caution">
    <text evidence="6">The sequence shown here is derived from an EMBL/GenBank/DDBJ whole genome shotgun (WGS) entry which is preliminary data.</text>
</comment>
<feature type="binding site" evidence="3">
    <location>
        <position position="67"/>
    </location>
    <ligand>
        <name>substrate</name>
    </ligand>
</feature>
<proteinExistence type="inferred from homology"/>
<dbReference type="Gene3D" id="3.30.1600.10">
    <property type="entry name" value="SIR2/SIRT2 'Small Domain"/>
    <property type="match status" value="1"/>
</dbReference>
<feature type="binding site" evidence="3">
    <location>
        <begin position="217"/>
        <end position="219"/>
    </location>
    <ligand>
        <name>NAD(+)</name>
        <dbReference type="ChEBI" id="CHEBI:57540"/>
    </ligand>
</feature>
<accession>A0ABP8ZAT1</accession>
<sequence length="243" mass="25820">MSPLDIGRRLIAQAQHIVVFTGAGMSAESGVPTFRDAGTGLWAQFDVSQLATPQAWAHDSELVWRWYAERAAGVRATEPNSGHHAIAALARDRRAAGGSVRVVTQNVDDLHERAGLDEVCHLHGSLFAPRCDQCSRPAALDAALRAELSACPACPGRVRPGVVWFGEALPIHAWDYAEAAFDTADLVVVVGTSGVVHPAASLPETAALRGVQVIEVNPEASELTRVNLRIKTTAAEGLPLLFA</sequence>
<keyword evidence="2 3" id="KW-0520">NAD</keyword>
<dbReference type="InterPro" id="IPR050134">
    <property type="entry name" value="NAD-dep_sirtuin_deacylases"/>
</dbReference>
<comment type="domain">
    <text evidence="3">2 residues (Tyr-67 and Arg-70) present in a large hydrophobic pocket are probably involved in substrate specificity. They are important for desuccinylation activity, but dispensable for deacetylation activity.</text>
</comment>
<keyword evidence="3 4" id="KW-0862">Zinc</keyword>
<feature type="domain" description="Deacetylase sirtuin-type" evidence="5">
    <location>
        <begin position="1"/>
        <end position="243"/>
    </location>
</feature>
<dbReference type="HAMAP" id="MF_01121">
    <property type="entry name" value="Sirtuin_ClassIII"/>
    <property type="match status" value="1"/>
</dbReference>
<feature type="binding site" evidence="3">
    <location>
        <begin position="191"/>
        <end position="193"/>
    </location>
    <ligand>
        <name>NAD(+)</name>
        <dbReference type="ChEBI" id="CHEBI:57540"/>
    </ligand>
</feature>
<dbReference type="InterPro" id="IPR026591">
    <property type="entry name" value="Sirtuin_cat_small_dom_sf"/>
</dbReference>
<dbReference type="PROSITE" id="PS50305">
    <property type="entry name" value="SIRTUIN"/>
    <property type="match status" value="1"/>
</dbReference>
<feature type="active site" description="Proton acceptor" evidence="3 4">
    <location>
        <position position="123"/>
    </location>
</feature>
<comment type="catalytic activity">
    <reaction evidence="3">
        <text>N(6)-acetyl-L-lysyl-[protein] + NAD(+) + H2O = 2''-O-acetyl-ADP-D-ribose + nicotinamide + L-lysyl-[protein]</text>
        <dbReference type="Rhea" id="RHEA:43636"/>
        <dbReference type="Rhea" id="RHEA-COMP:9752"/>
        <dbReference type="Rhea" id="RHEA-COMP:10731"/>
        <dbReference type="ChEBI" id="CHEBI:15377"/>
        <dbReference type="ChEBI" id="CHEBI:17154"/>
        <dbReference type="ChEBI" id="CHEBI:29969"/>
        <dbReference type="ChEBI" id="CHEBI:57540"/>
        <dbReference type="ChEBI" id="CHEBI:61930"/>
        <dbReference type="ChEBI" id="CHEBI:83767"/>
        <dbReference type="EC" id="2.3.1.286"/>
    </reaction>
</comment>
<comment type="caution">
    <text evidence="3">Lacks conserved residue(s) required for the propagation of feature annotation.</text>
</comment>
<dbReference type="InterPro" id="IPR029035">
    <property type="entry name" value="DHS-like_NAD/FAD-binding_dom"/>
</dbReference>
<dbReference type="InterPro" id="IPR027546">
    <property type="entry name" value="Sirtuin_class_III"/>
</dbReference>
<evidence type="ECO:0000313" key="7">
    <source>
        <dbReference type="Proteomes" id="UP001500822"/>
    </source>
</evidence>
<dbReference type="InterPro" id="IPR003000">
    <property type="entry name" value="Sirtuin"/>
</dbReference>
<dbReference type="SUPFAM" id="SSF52467">
    <property type="entry name" value="DHS-like NAD/FAD-binding domain"/>
    <property type="match status" value="1"/>
</dbReference>
<dbReference type="PANTHER" id="PTHR11085:SF4">
    <property type="entry name" value="NAD-DEPENDENT PROTEIN DEACYLASE"/>
    <property type="match status" value="1"/>
</dbReference>
<evidence type="ECO:0000256" key="1">
    <source>
        <dbReference type="ARBA" id="ARBA00022679"/>
    </source>
</evidence>